<comment type="pathway">
    <text evidence="3">Hormone biosynthesis.</text>
</comment>
<comment type="caution">
    <text evidence="24">The sequence shown here is derived from an EMBL/GenBank/DDBJ whole genome shotgun (WGS) entry which is preliminary data.</text>
</comment>
<evidence type="ECO:0000256" key="1">
    <source>
        <dbReference type="ARBA" id="ARBA00001971"/>
    </source>
</evidence>
<protein>
    <recommendedName>
        <fullName evidence="17">Cytochrome P450 90D2</fullName>
    </recommendedName>
    <alternativeName>
        <fullName evidence="18">3-dehydro-6-deoxoteasterone synthase</fullName>
    </alternativeName>
    <alternativeName>
        <fullName evidence="19">3-dehydroteasterone synthase</fullName>
    </alternativeName>
</protein>
<keyword evidence="11 21" id="KW-0503">Monooxygenase</keyword>
<feature type="coiled-coil region" evidence="22">
    <location>
        <begin position="309"/>
        <end position="336"/>
    </location>
</feature>
<dbReference type="PANTHER" id="PTHR24286">
    <property type="entry name" value="CYTOCHROME P450 26"/>
    <property type="match status" value="1"/>
</dbReference>
<gene>
    <name evidence="24" type="ORF">E2562_036899</name>
</gene>
<reference evidence="24 25" key="1">
    <citation type="submission" date="2019-11" db="EMBL/GenBank/DDBJ databases">
        <title>Whole genome sequence of Oryza granulata.</title>
        <authorList>
            <person name="Li W."/>
        </authorList>
    </citation>
    <scope>NUCLEOTIDE SEQUENCE [LARGE SCALE GENOMIC DNA]</scope>
    <source>
        <strain evidence="25">cv. Menghai</strain>
        <tissue evidence="24">Leaf</tissue>
    </source>
</reference>
<dbReference type="GO" id="GO:0010268">
    <property type="term" value="P:brassinosteroid homeostasis"/>
    <property type="evidence" value="ECO:0007669"/>
    <property type="project" value="TreeGrafter"/>
</dbReference>
<evidence type="ECO:0000256" key="18">
    <source>
        <dbReference type="ARBA" id="ARBA00078099"/>
    </source>
</evidence>
<evidence type="ECO:0000256" key="22">
    <source>
        <dbReference type="SAM" id="Coils"/>
    </source>
</evidence>
<evidence type="ECO:0000256" key="20">
    <source>
        <dbReference type="PIRSR" id="PIRSR602401-1"/>
    </source>
</evidence>
<keyword evidence="5 20" id="KW-0349">Heme</keyword>
<dbReference type="PANTHER" id="PTHR24286:SF226">
    <property type="entry name" value="CYTOCHROME P450 90D2"/>
    <property type="match status" value="1"/>
</dbReference>
<evidence type="ECO:0000256" key="3">
    <source>
        <dbReference type="ARBA" id="ARBA00004972"/>
    </source>
</evidence>
<evidence type="ECO:0000256" key="14">
    <source>
        <dbReference type="ARBA" id="ARBA00051104"/>
    </source>
</evidence>
<dbReference type="GO" id="GO:0048443">
    <property type="term" value="P:stamen development"/>
    <property type="evidence" value="ECO:0007669"/>
    <property type="project" value="UniProtKB-ARBA"/>
</dbReference>
<dbReference type="OrthoDB" id="3945418at2759"/>
<evidence type="ECO:0000256" key="7">
    <source>
        <dbReference type="ARBA" id="ARBA00022723"/>
    </source>
</evidence>
<dbReference type="GO" id="GO:0016125">
    <property type="term" value="P:sterol metabolic process"/>
    <property type="evidence" value="ECO:0007669"/>
    <property type="project" value="TreeGrafter"/>
</dbReference>
<comment type="pathway">
    <text evidence="13">Plant hormone biosynthesis; brassinosteroid biosynthesis.</text>
</comment>
<evidence type="ECO:0000313" key="25">
    <source>
        <dbReference type="Proteomes" id="UP000479710"/>
    </source>
</evidence>
<organism evidence="24 25">
    <name type="scientific">Oryza meyeriana var. granulata</name>
    <dbReference type="NCBI Taxonomy" id="110450"/>
    <lineage>
        <taxon>Eukaryota</taxon>
        <taxon>Viridiplantae</taxon>
        <taxon>Streptophyta</taxon>
        <taxon>Embryophyta</taxon>
        <taxon>Tracheophyta</taxon>
        <taxon>Spermatophyta</taxon>
        <taxon>Magnoliopsida</taxon>
        <taxon>Liliopsida</taxon>
        <taxon>Poales</taxon>
        <taxon>Poaceae</taxon>
        <taxon>BOP clade</taxon>
        <taxon>Oryzoideae</taxon>
        <taxon>Oryzeae</taxon>
        <taxon>Oryzinae</taxon>
        <taxon>Oryza</taxon>
        <taxon>Oryza meyeriana</taxon>
    </lineage>
</organism>
<comment type="function">
    <text evidence="15">Catalyzes the C6-oxidation step in brassinosteroids biosynthesis. May convert 6-deoxoteasterone (6-deoxoTE) to 3-dehydro-6-deoxoteasterone (6-deoxo3DT, 6-deoxo3DHT), and teasterone (TE) to 3-dehydroteasterone (3DT, 3-DHT). Involved in the elongation of leaf sheaths and stems.</text>
</comment>
<dbReference type="GO" id="GO:0016020">
    <property type="term" value="C:membrane"/>
    <property type="evidence" value="ECO:0007669"/>
    <property type="project" value="UniProtKB-SubCell"/>
</dbReference>
<dbReference type="Gene3D" id="1.10.630.10">
    <property type="entry name" value="Cytochrome P450"/>
    <property type="match status" value="1"/>
</dbReference>
<comment type="pathway">
    <text evidence="16">Steroid biosynthesis.</text>
</comment>
<dbReference type="GO" id="GO:0016132">
    <property type="term" value="P:brassinosteroid biosynthetic process"/>
    <property type="evidence" value="ECO:0007669"/>
    <property type="project" value="TreeGrafter"/>
</dbReference>
<dbReference type="PROSITE" id="PS00086">
    <property type="entry name" value="CYTOCHROME_P450"/>
    <property type="match status" value="1"/>
</dbReference>
<sequence>MQALAAAGVSWPVLAASVAVALLVAAVVLRLFSGAGKARLPAGTLGWPLVGETLAFISAAYSSRPESFVEKRCLRYGKVFKSHLWGSPAVVSADAEASRAVLQSDASAFVPWYPRSLMELMGESSILMLGGGLQRRVHGLAGAFFKSPELKARVTDDMQGRLSAAMDAWRAAAADAAAVRVQDEAKSIVFEILVRALIGLEQGQEMNYLRQQFRIFIAGLISLPIKLPGTQLYRSLKAKKRMTSLIQKIIQEKRRRIFEGKDPCTASRDLIDVLMSNGSDELISDNMIDFMIPAEDSVPVLITLAIKYLSECPLALQQLEEENMELKRQKSDMRETLEWTDYMSLTFTQHVITETLRIGNIISGIMRKAVRDVEVKGHGGVVIPKGWCVLVYFRSVHLDAAVYNDPYAFNPWRWKERDMVATTSGFTPFGGGQRLCPGLDMARLQASIFLHHLVTNFRWVAEGDNVVNFPTVRLKRGMPIRVTPKT</sequence>
<dbReference type="GO" id="GO:0016709">
    <property type="term" value="F:oxidoreductase activity, acting on paired donors, with incorporation or reduction of molecular oxygen, NAD(P)H as one donor, and incorporation of one atom of oxygen"/>
    <property type="evidence" value="ECO:0007669"/>
    <property type="project" value="TreeGrafter"/>
</dbReference>
<keyword evidence="8 23" id="KW-1133">Transmembrane helix</keyword>
<keyword evidence="6 23" id="KW-0812">Transmembrane</keyword>
<comment type="similarity">
    <text evidence="4 21">Belongs to the cytochrome P450 family.</text>
</comment>
<dbReference type="AlphaFoldDB" id="A0A6G1ETC6"/>
<keyword evidence="9 21" id="KW-0560">Oxidoreductase</keyword>
<keyword evidence="25" id="KW-1185">Reference proteome</keyword>
<dbReference type="GO" id="GO:0005506">
    <property type="term" value="F:iron ion binding"/>
    <property type="evidence" value="ECO:0007669"/>
    <property type="project" value="InterPro"/>
</dbReference>
<evidence type="ECO:0000256" key="6">
    <source>
        <dbReference type="ARBA" id="ARBA00022692"/>
    </source>
</evidence>
<proteinExistence type="inferred from homology"/>
<feature type="binding site" description="axial binding residue" evidence="20">
    <location>
        <position position="436"/>
    </location>
    <ligand>
        <name>heme</name>
        <dbReference type="ChEBI" id="CHEBI:30413"/>
    </ligand>
    <ligandPart>
        <name>Fe</name>
        <dbReference type="ChEBI" id="CHEBI:18248"/>
    </ligandPart>
</feature>
<evidence type="ECO:0000256" key="21">
    <source>
        <dbReference type="RuleBase" id="RU000461"/>
    </source>
</evidence>
<comment type="cofactor">
    <cofactor evidence="1 20">
        <name>heme</name>
        <dbReference type="ChEBI" id="CHEBI:30413"/>
    </cofactor>
</comment>
<evidence type="ECO:0000256" key="17">
    <source>
        <dbReference type="ARBA" id="ARBA00068727"/>
    </source>
</evidence>
<comment type="subcellular location">
    <subcellularLocation>
        <location evidence="2">Membrane</location>
        <topology evidence="2">Single-pass membrane protein</topology>
    </subcellularLocation>
</comment>
<evidence type="ECO:0000256" key="11">
    <source>
        <dbReference type="ARBA" id="ARBA00023033"/>
    </source>
</evidence>
<evidence type="ECO:0000256" key="9">
    <source>
        <dbReference type="ARBA" id="ARBA00023002"/>
    </source>
</evidence>
<dbReference type="GO" id="GO:0020037">
    <property type="term" value="F:heme binding"/>
    <property type="evidence" value="ECO:0007669"/>
    <property type="project" value="InterPro"/>
</dbReference>
<evidence type="ECO:0000256" key="19">
    <source>
        <dbReference type="ARBA" id="ARBA00083274"/>
    </source>
</evidence>
<dbReference type="EMBL" id="SPHZ02000003">
    <property type="protein sequence ID" value="KAF0927923.1"/>
    <property type="molecule type" value="Genomic_DNA"/>
</dbReference>
<evidence type="ECO:0000256" key="5">
    <source>
        <dbReference type="ARBA" id="ARBA00022617"/>
    </source>
</evidence>
<evidence type="ECO:0000256" key="4">
    <source>
        <dbReference type="ARBA" id="ARBA00010617"/>
    </source>
</evidence>
<evidence type="ECO:0000313" key="24">
    <source>
        <dbReference type="EMBL" id="KAF0927923.1"/>
    </source>
</evidence>
<dbReference type="CDD" id="cd11043">
    <property type="entry name" value="CYP90-like"/>
    <property type="match status" value="1"/>
</dbReference>
<keyword evidence="10 20" id="KW-0408">Iron</keyword>
<dbReference type="InterPro" id="IPR017972">
    <property type="entry name" value="Cyt_P450_CS"/>
</dbReference>
<dbReference type="InterPro" id="IPR036396">
    <property type="entry name" value="Cyt_P450_sf"/>
</dbReference>
<dbReference type="Proteomes" id="UP000479710">
    <property type="component" value="Unassembled WGS sequence"/>
</dbReference>
<keyword evidence="7 20" id="KW-0479">Metal-binding</keyword>
<evidence type="ECO:0000256" key="8">
    <source>
        <dbReference type="ARBA" id="ARBA00022989"/>
    </source>
</evidence>
<dbReference type="PRINTS" id="PR00463">
    <property type="entry name" value="EP450I"/>
</dbReference>
<evidence type="ECO:0000256" key="16">
    <source>
        <dbReference type="ARBA" id="ARBA00060577"/>
    </source>
</evidence>
<dbReference type="SUPFAM" id="SSF48264">
    <property type="entry name" value="Cytochrome P450"/>
    <property type="match status" value="1"/>
</dbReference>
<keyword evidence="12 23" id="KW-0472">Membrane</keyword>
<dbReference type="InterPro" id="IPR001128">
    <property type="entry name" value="Cyt_P450"/>
</dbReference>
<dbReference type="GO" id="GO:0048441">
    <property type="term" value="P:petal development"/>
    <property type="evidence" value="ECO:0007669"/>
    <property type="project" value="UniProtKB-ARBA"/>
</dbReference>
<comment type="catalytic activity">
    <reaction evidence="14">
        <text>6-deoxoteasterone + reduced [NADPH--hemoprotein reductase] + O2 = 3-dehydro-6-deoxoteasterone + oxidized [NADPH--hemoprotein reductase] + 2 H2O + H(+)</text>
        <dbReference type="Rhea" id="RHEA:69983"/>
        <dbReference type="Rhea" id="RHEA-COMP:11964"/>
        <dbReference type="Rhea" id="RHEA-COMP:11965"/>
        <dbReference type="ChEBI" id="CHEBI:15377"/>
        <dbReference type="ChEBI" id="CHEBI:15378"/>
        <dbReference type="ChEBI" id="CHEBI:15379"/>
        <dbReference type="ChEBI" id="CHEBI:20710"/>
        <dbReference type="ChEBI" id="CHEBI:20716"/>
        <dbReference type="ChEBI" id="CHEBI:57618"/>
        <dbReference type="ChEBI" id="CHEBI:58210"/>
    </reaction>
    <physiologicalReaction direction="left-to-right" evidence="14">
        <dbReference type="Rhea" id="RHEA:69984"/>
    </physiologicalReaction>
</comment>
<dbReference type="GO" id="GO:0048366">
    <property type="term" value="P:leaf development"/>
    <property type="evidence" value="ECO:0007669"/>
    <property type="project" value="UniProtKB-ARBA"/>
</dbReference>
<dbReference type="InterPro" id="IPR002401">
    <property type="entry name" value="Cyt_P450_E_grp-I"/>
</dbReference>
<evidence type="ECO:0000256" key="15">
    <source>
        <dbReference type="ARBA" id="ARBA00059568"/>
    </source>
</evidence>
<accession>A0A6G1ETC6</accession>
<evidence type="ECO:0000256" key="12">
    <source>
        <dbReference type="ARBA" id="ARBA00023136"/>
    </source>
</evidence>
<evidence type="ECO:0000256" key="10">
    <source>
        <dbReference type="ARBA" id="ARBA00023004"/>
    </source>
</evidence>
<dbReference type="FunFam" id="1.10.630.10:FF:000048">
    <property type="entry name" value="3-epi-6-deoxocathasterone 23-monooxygenase CYP90D1"/>
    <property type="match status" value="1"/>
</dbReference>
<evidence type="ECO:0000256" key="23">
    <source>
        <dbReference type="SAM" id="Phobius"/>
    </source>
</evidence>
<feature type="transmembrane region" description="Helical" evidence="23">
    <location>
        <begin position="12"/>
        <end position="32"/>
    </location>
</feature>
<dbReference type="Pfam" id="PF00067">
    <property type="entry name" value="p450"/>
    <property type="match status" value="1"/>
</dbReference>
<name>A0A6G1ETC6_9ORYZ</name>
<evidence type="ECO:0000256" key="2">
    <source>
        <dbReference type="ARBA" id="ARBA00004167"/>
    </source>
</evidence>
<evidence type="ECO:0000256" key="13">
    <source>
        <dbReference type="ARBA" id="ARBA00037910"/>
    </source>
</evidence>
<keyword evidence="22" id="KW-0175">Coiled coil</keyword>